<dbReference type="InterPro" id="IPR019734">
    <property type="entry name" value="TPR_rpt"/>
</dbReference>
<sequence length="387" mass="43231">MAQCFKVLAILAFALVAGCSSISEGPIQPSIPNSDLLLNSKLSVPSVEDIFGLEPAQKQEFLTYFNDPNHSTIPARKRLYNFLSQHTANFDYMGQNYTARQAYASKAGNCISLAVLTKALADIANVEVKFQSIFSAPVFDIKNDFVVSSDHVRTFLFESDFVSKRGNEYFFQSLLVIDYLPSAGDIAGPHISEQTFIAMFYRNLATDAVLSGNYNQALALLNTALSFDSTYGSVINLIAVVHRRLNQPELAEQFYEYGLQVATRNVSIINNYALLKQLNGDKEGAQQLLKSFSMSHENDPYQWYVLGKAAIKRGRPADAAIYFNNAIERAPYMHQLYLELALAHYQNNQLGYAKRTLEKAAELANGRDTQQRYFAKLEAIKLSADTN</sequence>
<evidence type="ECO:0000313" key="2">
    <source>
        <dbReference type="EMBL" id="VHO02589.1"/>
    </source>
</evidence>
<proteinExistence type="predicted"/>
<organism evidence="2">
    <name type="scientific">Rheinheimera sp. BAL341</name>
    <dbReference type="NCBI Taxonomy" id="1708203"/>
    <lineage>
        <taxon>Bacteria</taxon>
        <taxon>Pseudomonadati</taxon>
        <taxon>Pseudomonadota</taxon>
        <taxon>Gammaproteobacteria</taxon>
        <taxon>Chromatiales</taxon>
        <taxon>Chromatiaceae</taxon>
        <taxon>Rheinheimera</taxon>
    </lineage>
</organism>
<dbReference type="Gene3D" id="1.25.40.10">
    <property type="entry name" value="Tetratricopeptide repeat domain"/>
    <property type="match status" value="2"/>
</dbReference>
<dbReference type="EMBL" id="CAAJGR010000072">
    <property type="protein sequence ID" value="VHO02589.1"/>
    <property type="molecule type" value="Genomic_DNA"/>
</dbReference>
<dbReference type="SMART" id="SM00028">
    <property type="entry name" value="TPR"/>
    <property type="match status" value="4"/>
</dbReference>
<accession>A0A486XKJ3</accession>
<protein>
    <submittedName>
        <fullName evidence="2">TPR domain protein</fullName>
    </submittedName>
</protein>
<dbReference type="SUPFAM" id="SSF48452">
    <property type="entry name" value="TPR-like"/>
    <property type="match status" value="1"/>
</dbReference>
<dbReference type="AlphaFoldDB" id="A0A486XKJ3"/>
<feature type="signal peptide" evidence="1">
    <location>
        <begin position="1"/>
        <end position="22"/>
    </location>
</feature>
<reference evidence="2" key="1">
    <citation type="submission" date="2019-04" db="EMBL/GenBank/DDBJ databases">
        <authorList>
            <person name="Brambilla D."/>
        </authorList>
    </citation>
    <scope>NUCLEOTIDE SEQUENCE</scope>
    <source>
        <strain evidence="2">BAL1</strain>
    </source>
</reference>
<evidence type="ECO:0000256" key="1">
    <source>
        <dbReference type="SAM" id="SignalP"/>
    </source>
</evidence>
<gene>
    <name evidence="2" type="ORF">BAL341_931</name>
</gene>
<dbReference type="InterPro" id="IPR011990">
    <property type="entry name" value="TPR-like_helical_dom_sf"/>
</dbReference>
<dbReference type="PROSITE" id="PS51257">
    <property type="entry name" value="PROKAR_LIPOPROTEIN"/>
    <property type="match status" value="1"/>
</dbReference>
<name>A0A486XKJ3_9GAMM</name>
<keyword evidence="1" id="KW-0732">Signal</keyword>
<feature type="chain" id="PRO_5019752049" evidence="1">
    <location>
        <begin position="23"/>
        <end position="387"/>
    </location>
</feature>